<evidence type="ECO:0000256" key="3">
    <source>
        <dbReference type="ARBA" id="ARBA00022475"/>
    </source>
</evidence>
<comment type="similarity">
    <text evidence="2 7">Belongs to the ExbD/TolR family.</text>
</comment>
<comment type="subcellular location">
    <subcellularLocation>
        <location evidence="1">Cell membrane</location>
        <topology evidence="1">Single-pass membrane protein</topology>
    </subcellularLocation>
    <subcellularLocation>
        <location evidence="7">Cell membrane</location>
        <topology evidence="7">Single-pass type II membrane protein</topology>
    </subcellularLocation>
</comment>
<dbReference type="PANTHER" id="PTHR30558">
    <property type="entry name" value="EXBD MEMBRANE COMPONENT OF PMF-DRIVEN MACROMOLECULE IMPORT SYSTEM"/>
    <property type="match status" value="1"/>
</dbReference>
<dbReference type="Pfam" id="PF02472">
    <property type="entry name" value="ExbD"/>
    <property type="match status" value="1"/>
</dbReference>
<dbReference type="Proteomes" id="UP000885750">
    <property type="component" value="Unassembled WGS sequence"/>
</dbReference>
<dbReference type="GO" id="GO:0022857">
    <property type="term" value="F:transmembrane transporter activity"/>
    <property type="evidence" value="ECO:0007669"/>
    <property type="project" value="InterPro"/>
</dbReference>
<sequence length="141" mass="15757">MNFRQHVIDDVEVSLTPLIDVVFLLLIFFMITTTFDRDAKIKIDLPTTQSAVPESQPDTLELLIDSQGRYYVDGLEVLNNKPETLFRAMSQALDKRGNNPPLVISADAHANYQAVVTAMDIAGRLGLTNFSMATTQSKRKK</sequence>
<proteinExistence type="inferred from homology"/>
<dbReference type="InterPro" id="IPR003400">
    <property type="entry name" value="ExbD"/>
</dbReference>
<name>A0A7V2WU52_LEUMU</name>
<protein>
    <submittedName>
        <fullName evidence="9">Biopolymer transporter ExbD</fullName>
    </submittedName>
</protein>
<evidence type="ECO:0000313" key="9">
    <source>
        <dbReference type="EMBL" id="HFC91718.1"/>
    </source>
</evidence>
<evidence type="ECO:0000256" key="1">
    <source>
        <dbReference type="ARBA" id="ARBA00004162"/>
    </source>
</evidence>
<keyword evidence="3" id="KW-1003">Cell membrane</keyword>
<dbReference type="EMBL" id="DRMS01000114">
    <property type="protein sequence ID" value="HFC91718.1"/>
    <property type="molecule type" value="Genomic_DNA"/>
</dbReference>
<organism evidence="9">
    <name type="scientific">Leucothrix mucor</name>
    <dbReference type="NCBI Taxonomy" id="45248"/>
    <lineage>
        <taxon>Bacteria</taxon>
        <taxon>Pseudomonadati</taxon>
        <taxon>Pseudomonadota</taxon>
        <taxon>Gammaproteobacteria</taxon>
        <taxon>Thiotrichales</taxon>
        <taxon>Thiotrichaceae</taxon>
        <taxon>Leucothrix</taxon>
    </lineage>
</organism>
<dbReference type="AlphaFoldDB" id="A0A7V2WU52"/>
<evidence type="ECO:0000256" key="4">
    <source>
        <dbReference type="ARBA" id="ARBA00022692"/>
    </source>
</evidence>
<keyword evidence="6 8" id="KW-0472">Membrane</keyword>
<evidence type="ECO:0000256" key="6">
    <source>
        <dbReference type="ARBA" id="ARBA00023136"/>
    </source>
</evidence>
<comment type="caution">
    <text evidence="9">The sequence shown here is derived from an EMBL/GenBank/DDBJ whole genome shotgun (WGS) entry which is preliminary data.</text>
</comment>
<reference evidence="9" key="1">
    <citation type="journal article" date="2020" name="mSystems">
        <title>Genome- and Community-Level Interaction Insights into Carbon Utilization and Element Cycling Functions of Hydrothermarchaeota in Hydrothermal Sediment.</title>
        <authorList>
            <person name="Zhou Z."/>
            <person name="Liu Y."/>
            <person name="Xu W."/>
            <person name="Pan J."/>
            <person name="Luo Z.H."/>
            <person name="Li M."/>
        </authorList>
    </citation>
    <scope>NUCLEOTIDE SEQUENCE [LARGE SCALE GENOMIC DNA]</scope>
    <source>
        <strain evidence="9">HyVt-493</strain>
    </source>
</reference>
<evidence type="ECO:0000256" key="2">
    <source>
        <dbReference type="ARBA" id="ARBA00005811"/>
    </source>
</evidence>
<evidence type="ECO:0000256" key="7">
    <source>
        <dbReference type="RuleBase" id="RU003879"/>
    </source>
</evidence>
<accession>A0A7V2WU52</accession>
<dbReference type="GO" id="GO:0005886">
    <property type="term" value="C:plasma membrane"/>
    <property type="evidence" value="ECO:0007669"/>
    <property type="project" value="UniProtKB-SubCell"/>
</dbReference>
<dbReference type="Gene3D" id="3.30.420.270">
    <property type="match status" value="1"/>
</dbReference>
<dbReference type="PANTHER" id="PTHR30558:SF3">
    <property type="entry name" value="BIOPOLYMER TRANSPORT PROTEIN EXBD-RELATED"/>
    <property type="match status" value="1"/>
</dbReference>
<dbReference type="GO" id="GO:0015031">
    <property type="term" value="P:protein transport"/>
    <property type="evidence" value="ECO:0007669"/>
    <property type="project" value="UniProtKB-KW"/>
</dbReference>
<evidence type="ECO:0000256" key="5">
    <source>
        <dbReference type="ARBA" id="ARBA00022989"/>
    </source>
</evidence>
<evidence type="ECO:0000256" key="8">
    <source>
        <dbReference type="SAM" id="Phobius"/>
    </source>
</evidence>
<keyword evidence="7" id="KW-0813">Transport</keyword>
<feature type="transmembrane region" description="Helical" evidence="8">
    <location>
        <begin position="15"/>
        <end position="35"/>
    </location>
</feature>
<keyword evidence="7" id="KW-0653">Protein transport</keyword>
<keyword evidence="5 8" id="KW-1133">Transmembrane helix</keyword>
<gene>
    <name evidence="9" type="ORF">ENJ51_02775</name>
</gene>
<keyword evidence="4 7" id="KW-0812">Transmembrane</keyword>